<dbReference type="InterPro" id="IPR052709">
    <property type="entry name" value="Transposase-MT_Hybrid"/>
</dbReference>
<dbReference type="InterPro" id="IPR036397">
    <property type="entry name" value="RNaseH_sf"/>
</dbReference>
<dbReference type="Proteomes" id="UP000053825">
    <property type="component" value="Unassembled WGS sequence"/>
</dbReference>
<organism evidence="1 2">
    <name type="scientific">Habropoda laboriosa</name>
    <dbReference type="NCBI Taxonomy" id="597456"/>
    <lineage>
        <taxon>Eukaryota</taxon>
        <taxon>Metazoa</taxon>
        <taxon>Ecdysozoa</taxon>
        <taxon>Arthropoda</taxon>
        <taxon>Hexapoda</taxon>
        <taxon>Insecta</taxon>
        <taxon>Pterygota</taxon>
        <taxon>Neoptera</taxon>
        <taxon>Endopterygota</taxon>
        <taxon>Hymenoptera</taxon>
        <taxon>Apocrita</taxon>
        <taxon>Aculeata</taxon>
        <taxon>Apoidea</taxon>
        <taxon>Anthophila</taxon>
        <taxon>Apidae</taxon>
        <taxon>Habropoda</taxon>
    </lineage>
</organism>
<evidence type="ECO:0008006" key="3">
    <source>
        <dbReference type="Google" id="ProtNLM"/>
    </source>
</evidence>
<dbReference type="PANTHER" id="PTHR46060">
    <property type="entry name" value="MARINER MOS1 TRANSPOSASE-LIKE PROTEIN"/>
    <property type="match status" value="1"/>
</dbReference>
<evidence type="ECO:0000313" key="2">
    <source>
        <dbReference type="Proteomes" id="UP000053825"/>
    </source>
</evidence>
<protein>
    <recommendedName>
        <fullName evidence="3">Histone-lysine N-methyltransferase SETMAR</fullName>
    </recommendedName>
</protein>
<proteinExistence type="predicted"/>
<sequence length="102" mass="12077">MKPLTQTYRAQLEKLREAIAAKRLGLLNRNEVILHRDNTKAHMTHPPYSPDKLQHFLAKENLTKLHSAKSNFERYFNEKPKKFYSDGTMALPKRWQGMFSYN</sequence>
<accession>A0A0L7RFW0</accession>
<dbReference type="STRING" id="597456.A0A0L7RFW0"/>
<reference evidence="1 2" key="1">
    <citation type="submission" date="2015-07" db="EMBL/GenBank/DDBJ databases">
        <title>The genome of Habropoda laboriosa.</title>
        <authorList>
            <person name="Pan H."/>
            <person name="Kapheim K."/>
        </authorList>
    </citation>
    <scope>NUCLEOTIDE SEQUENCE [LARGE SCALE GENOMIC DNA]</scope>
    <source>
        <strain evidence="1">0110345459</strain>
    </source>
</reference>
<keyword evidence="2" id="KW-1185">Reference proteome</keyword>
<gene>
    <name evidence="1" type="ORF">WH47_10419</name>
</gene>
<dbReference type="Gene3D" id="3.30.420.10">
    <property type="entry name" value="Ribonuclease H-like superfamily/Ribonuclease H"/>
    <property type="match status" value="1"/>
</dbReference>
<dbReference type="GO" id="GO:0003676">
    <property type="term" value="F:nucleic acid binding"/>
    <property type="evidence" value="ECO:0007669"/>
    <property type="project" value="InterPro"/>
</dbReference>
<dbReference type="PANTHER" id="PTHR46060:SF1">
    <property type="entry name" value="MARINER MOS1 TRANSPOSASE-LIKE PROTEIN"/>
    <property type="match status" value="1"/>
</dbReference>
<name>A0A0L7RFW0_9HYME</name>
<dbReference type="AlphaFoldDB" id="A0A0L7RFW0"/>
<evidence type="ECO:0000313" key="1">
    <source>
        <dbReference type="EMBL" id="KOC69621.1"/>
    </source>
</evidence>
<dbReference type="EMBL" id="KQ414605">
    <property type="protein sequence ID" value="KOC69621.1"/>
    <property type="molecule type" value="Genomic_DNA"/>
</dbReference>